<dbReference type="PANTHER" id="PTHR47642:SF6">
    <property type="entry name" value="ATP-DEPENDENT DNA HELICASE"/>
    <property type="match status" value="1"/>
</dbReference>
<keyword evidence="1" id="KW-0378">Hydrolase</keyword>
<feature type="non-terminal residue" evidence="1">
    <location>
        <position position="1"/>
    </location>
</feature>
<sequence>TGDHTDEDINTLKGRVKAKAKPRAVCLYATRAAVDTANGREFQKLEKDKQQDEIFDCIADDRYEGGTFEASPLANAYMRAEDTGGLQTKLVVCVGTRVMLRLNLRIEDGLTNGACGYITEIDSDEHRVVSTIYVQFDGEVGKLTMSEFGGSSVAIAPHTMRFTGKDGKTVRRRQFPLVHAWSKTIHKSQGATEREGVKTRLDKKKGRALAYVAFSRCQTLNDLSLDGFNADSIQPAVGVQWAINQLLLQQAKSKDTST</sequence>
<keyword evidence="1" id="KW-0547">Nucleotide-binding</keyword>
<dbReference type="SUPFAM" id="SSF52540">
    <property type="entry name" value="P-loop containing nucleoside triphosphate hydrolases"/>
    <property type="match status" value="1"/>
</dbReference>
<feature type="non-terminal residue" evidence="1">
    <location>
        <position position="258"/>
    </location>
</feature>
<dbReference type="Proteomes" id="UP001642464">
    <property type="component" value="Unassembled WGS sequence"/>
</dbReference>
<protein>
    <submittedName>
        <fullName evidence="1">ATP-dependent DNA helicase PIF1 (DNA repair and recombination helicase PIF1)</fullName>
    </submittedName>
</protein>
<keyword evidence="1" id="KW-0347">Helicase</keyword>
<evidence type="ECO:0000313" key="2">
    <source>
        <dbReference type="Proteomes" id="UP001642464"/>
    </source>
</evidence>
<dbReference type="EMBL" id="CAXAMM010032050">
    <property type="protein sequence ID" value="CAK9069143.1"/>
    <property type="molecule type" value="Genomic_DNA"/>
</dbReference>
<keyword evidence="2" id="KW-1185">Reference proteome</keyword>
<name>A0ABP0P0G8_9DINO</name>
<dbReference type="PANTHER" id="PTHR47642">
    <property type="entry name" value="ATP-DEPENDENT DNA HELICASE"/>
    <property type="match status" value="1"/>
</dbReference>
<reference evidence="1 2" key="1">
    <citation type="submission" date="2024-02" db="EMBL/GenBank/DDBJ databases">
        <authorList>
            <person name="Chen Y."/>
            <person name="Shah S."/>
            <person name="Dougan E. K."/>
            <person name="Thang M."/>
            <person name="Chan C."/>
        </authorList>
    </citation>
    <scope>NUCLEOTIDE SEQUENCE [LARGE SCALE GENOMIC DNA]</scope>
</reference>
<dbReference type="InterPro" id="IPR027417">
    <property type="entry name" value="P-loop_NTPase"/>
</dbReference>
<comment type="caution">
    <text evidence="1">The sequence shown here is derived from an EMBL/GenBank/DDBJ whole genome shotgun (WGS) entry which is preliminary data.</text>
</comment>
<gene>
    <name evidence="1" type="ORF">SCF082_LOCUS34685</name>
</gene>
<dbReference type="InterPro" id="IPR051055">
    <property type="entry name" value="PIF1_helicase"/>
</dbReference>
<keyword evidence="1" id="KW-0067">ATP-binding</keyword>
<evidence type="ECO:0000313" key="1">
    <source>
        <dbReference type="EMBL" id="CAK9069143.1"/>
    </source>
</evidence>
<proteinExistence type="predicted"/>
<accession>A0ABP0P0G8</accession>
<organism evidence="1 2">
    <name type="scientific">Durusdinium trenchii</name>
    <dbReference type="NCBI Taxonomy" id="1381693"/>
    <lineage>
        <taxon>Eukaryota</taxon>
        <taxon>Sar</taxon>
        <taxon>Alveolata</taxon>
        <taxon>Dinophyceae</taxon>
        <taxon>Suessiales</taxon>
        <taxon>Symbiodiniaceae</taxon>
        <taxon>Durusdinium</taxon>
    </lineage>
</organism>
<dbReference type="GO" id="GO:0004386">
    <property type="term" value="F:helicase activity"/>
    <property type="evidence" value="ECO:0007669"/>
    <property type="project" value="UniProtKB-KW"/>
</dbReference>